<evidence type="ECO:0000313" key="2">
    <source>
        <dbReference type="EMBL" id="KAJ9584538.1"/>
    </source>
</evidence>
<feature type="region of interest" description="Disordered" evidence="1">
    <location>
        <begin position="1"/>
        <end position="37"/>
    </location>
</feature>
<accession>A0AAD7ZPY1</accession>
<evidence type="ECO:0000313" key="3">
    <source>
        <dbReference type="Proteomes" id="UP001233999"/>
    </source>
</evidence>
<dbReference type="AlphaFoldDB" id="A0AAD7ZPY1"/>
<dbReference type="InterPro" id="IPR020234">
    <property type="entry name" value="Mite_allergen_group-7"/>
</dbReference>
<reference evidence="2" key="1">
    <citation type="journal article" date="2023" name="IScience">
        <title>Live-bearing cockroach genome reveals convergent evolutionary mechanisms linked to viviparity in insects and beyond.</title>
        <authorList>
            <person name="Fouks B."/>
            <person name="Harrison M.C."/>
            <person name="Mikhailova A.A."/>
            <person name="Marchal E."/>
            <person name="English S."/>
            <person name="Carruthers M."/>
            <person name="Jennings E.C."/>
            <person name="Chiamaka E.L."/>
            <person name="Frigard R.A."/>
            <person name="Pippel M."/>
            <person name="Attardo G.M."/>
            <person name="Benoit J.B."/>
            <person name="Bornberg-Bauer E."/>
            <person name="Tobe S.S."/>
        </authorList>
    </citation>
    <scope>NUCLEOTIDE SEQUENCE</scope>
    <source>
        <strain evidence="2">Stay&amp;Tobe</strain>
    </source>
</reference>
<keyword evidence="3" id="KW-1185">Reference proteome</keyword>
<proteinExistence type="predicted"/>
<reference evidence="2" key="2">
    <citation type="submission" date="2023-05" db="EMBL/GenBank/DDBJ databases">
        <authorList>
            <person name="Fouks B."/>
        </authorList>
    </citation>
    <scope>NUCLEOTIDE SEQUENCE</scope>
    <source>
        <strain evidence="2">Stay&amp;Tobe</strain>
        <tissue evidence="2">Testes</tissue>
    </source>
</reference>
<organism evidence="2 3">
    <name type="scientific">Diploptera punctata</name>
    <name type="common">Pacific beetle cockroach</name>
    <dbReference type="NCBI Taxonomy" id="6984"/>
    <lineage>
        <taxon>Eukaryota</taxon>
        <taxon>Metazoa</taxon>
        <taxon>Ecdysozoa</taxon>
        <taxon>Arthropoda</taxon>
        <taxon>Hexapoda</taxon>
        <taxon>Insecta</taxon>
        <taxon>Pterygota</taxon>
        <taxon>Neoptera</taxon>
        <taxon>Polyneoptera</taxon>
        <taxon>Dictyoptera</taxon>
        <taxon>Blattodea</taxon>
        <taxon>Blaberoidea</taxon>
        <taxon>Blaberidae</taxon>
        <taxon>Diplopterinae</taxon>
        <taxon>Diploptera</taxon>
    </lineage>
</organism>
<sequence>MVQTSPVIETTTTEPDNSTTIENHQINSEEDSENPTSNMKLPELILVPLENIIFGLDPNTIVQFTNLQMSIPSDLRLEDNPDFSRMILGINSMIGNVEVKGDYSISVYGYTMVPISSQGNIHIKLQNVSVVGETALALTPAALLALSYSFMYKPTSVNVEIVPTYNDMITQEERLSNEILKDPIITLIKKQIDYHLNYYTESKINMILSRISVFTVGHKKEVSFIKEPFNQNVQIDEINISSFHRNFSEKLESSYVSGNFSAEEGWVSGISSLKRFSNVSLSKKGDVFVLSAGVNFSKLEMGYDRYKALFMDTQVSGEMDGIFLQTKMIFKVSLNPNSDGTCQSNLSELRAYKMNGYRIKNISNIGSLDWLQRRINNWLIGYFQIKIVKEIEKELSEAVHTSLNRFDCGDYLPHLKVIA</sequence>
<comment type="caution">
    <text evidence="2">The sequence shown here is derived from an EMBL/GenBank/DDBJ whole genome shotgun (WGS) entry which is preliminary data.</text>
</comment>
<dbReference type="Gene3D" id="3.15.10.50">
    <property type="match status" value="1"/>
</dbReference>
<evidence type="ECO:0000256" key="1">
    <source>
        <dbReference type="SAM" id="MobiDB-lite"/>
    </source>
</evidence>
<dbReference type="Proteomes" id="UP001233999">
    <property type="component" value="Unassembled WGS sequence"/>
</dbReference>
<feature type="compositionally biased region" description="Low complexity" evidence="1">
    <location>
        <begin position="9"/>
        <end position="22"/>
    </location>
</feature>
<protein>
    <submittedName>
        <fullName evidence="2">Uncharacterized protein</fullName>
    </submittedName>
</protein>
<dbReference type="InterPro" id="IPR038602">
    <property type="entry name" value="Mite_allergen_7_sf"/>
</dbReference>
<dbReference type="EMBL" id="JASPKZ010007399">
    <property type="protein sequence ID" value="KAJ9584538.1"/>
    <property type="molecule type" value="Genomic_DNA"/>
</dbReference>
<gene>
    <name evidence="2" type="ORF">L9F63_021148</name>
</gene>
<name>A0AAD7ZPY1_DIPPU</name>
<dbReference type="Pfam" id="PF16984">
    <property type="entry name" value="Grp7_allergen"/>
    <property type="match status" value="1"/>
</dbReference>